<evidence type="ECO:0000256" key="9">
    <source>
        <dbReference type="ARBA" id="ARBA00023136"/>
    </source>
</evidence>
<dbReference type="GO" id="GO:0005886">
    <property type="term" value="C:plasma membrane"/>
    <property type="evidence" value="ECO:0007669"/>
    <property type="project" value="UniProtKB-SubCell"/>
</dbReference>
<dbReference type="GO" id="GO:0005524">
    <property type="term" value="F:ATP binding"/>
    <property type="evidence" value="ECO:0007669"/>
    <property type="project" value="UniProtKB-KW"/>
</dbReference>
<organism evidence="11 12">
    <name type="scientific">[Clostridium] clostridioforme 90A8</name>
    <dbReference type="NCBI Taxonomy" id="999408"/>
    <lineage>
        <taxon>Bacteria</taxon>
        <taxon>Bacillati</taxon>
        <taxon>Bacillota</taxon>
        <taxon>Clostridia</taxon>
        <taxon>Lachnospirales</taxon>
        <taxon>Lachnospiraceae</taxon>
        <taxon>Enterocloster</taxon>
    </lineage>
</organism>
<accession>A0A0E2HF53</accession>
<evidence type="ECO:0000256" key="7">
    <source>
        <dbReference type="ARBA" id="ARBA00022840"/>
    </source>
</evidence>
<keyword evidence="8" id="KW-1278">Translocase</keyword>
<feature type="domain" description="ABC transporter" evidence="10">
    <location>
        <begin position="246"/>
        <end position="492"/>
    </location>
</feature>
<evidence type="ECO:0000259" key="10">
    <source>
        <dbReference type="PROSITE" id="PS50893"/>
    </source>
</evidence>
<dbReference type="PATRIC" id="fig|999408.3.peg.647"/>
<evidence type="ECO:0000256" key="5">
    <source>
        <dbReference type="ARBA" id="ARBA00022737"/>
    </source>
</evidence>
<reference evidence="11 12" key="1">
    <citation type="submission" date="2013-01" db="EMBL/GenBank/DDBJ databases">
        <title>The Genome Sequence of Clostridium clostridioforme 90A8.</title>
        <authorList>
            <consortium name="The Broad Institute Genome Sequencing Platform"/>
            <person name="Earl A."/>
            <person name="Ward D."/>
            <person name="Feldgarden M."/>
            <person name="Gevers D."/>
            <person name="Courvalin P."/>
            <person name="Lambert T."/>
            <person name="Walker B."/>
            <person name="Young S.K."/>
            <person name="Zeng Q."/>
            <person name="Gargeya S."/>
            <person name="Fitzgerald M."/>
            <person name="Haas B."/>
            <person name="Abouelleil A."/>
            <person name="Alvarado L."/>
            <person name="Arachchi H.M."/>
            <person name="Berlin A.M."/>
            <person name="Chapman S.B."/>
            <person name="Dewar J."/>
            <person name="Goldberg J."/>
            <person name="Griggs A."/>
            <person name="Gujja S."/>
            <person name="Hansen M."/>
            <person name="Howarth C."/>
            <person name="Imamovic A."/>
            <person name="Larimer J."/>
            <person name="McCowan C."/>
            <person name="Murphy C."/>
            <person name="Neiman D."/>
            <person name="Pearson M."/>
            <person name="Priest M."/>
            <person name="Roberts A."/>
            <person name="Saif S."/>
            <person name="Shea T."/>
            <person name="Sisk P."/>
            <person name="Sykes S."/>
            <person name="Wortman J."/>
            <person name="Nusbaum C."/>
            <person name="Birren B."/>
        </authorList>
    </citation>
    <scope>NUCLEOTIDE SEQUENCE [LARGE SCALE GENOMIC DNA]</scope>
    <source>
        <strain evidence="11 12">90A8</strain>
    </source>
</reference>
<keyword evidence="7 11" id="KW-0067">ATP-binding</keyword>
<keyword evidence="2" id="KW-0813">Transport</keyword>
<dbReference type="InterPro" id="IPR027417">
    <property type="entry name" value="P-loop_NTPase"/>
</dbReference>
<evidence type="ECO:0000313" key="11">
    <source>
        <dbReference type="EMBL" id="ENZ19221.1"/>
    </source>
</evidence>
<keyword evidence="3" id="KW-1003">Cell membrane</keyword>
<evidence type="ECO:0000256" key="1">
    <source>
        <dbReference type="ARBA" id="ARBA00004202"/>
    </source>
</evidence>
<name>A0A0E2HF53_9FIRM</name>
<comment type="caution">
    <text evidence="11">The sequence shown here is derived from an EMBL/GenBank/DDBJ whole genome shotgun (WGS) entry which is preliminary data.</text>
</comment>
<dbReference type="PROSITE" id="PS50893">
    <property type="entry name" value="ABC_TRANSPORTER_2"/>
    <property type="match status" value="2"/>
</dbReference>
<dbReference type="Proteomes" id="UP000013085">
    <property type="component" value="Unassembled WGS sequence"/>
</dbReference>
<keyword evidence="5" id="KW-0677">Repeat</keyword>
<dbReference type="InterPro" id="IPR050107">
    <property type="entry name" value="ABC_carbohydrate_import_ATPase"/>
</dbReference>
<comment type="subcellular location">
    <subcellularLocation>
        <location evidence="1">Cell membrane</location>
        <topology evidence="1">Peripheral membrane protein</topology>
    </subcellularLocation>
</comment>
<dbReference type="PANTHER" id="PTHR43790">
    <property type="entry name" value="CARBOHYDRATE TRANSPORT ATP-BINDING PROTEIN MG119-RELATED"/>
    <property type="match status" value="1"/>
</dbReference>
<dbReference type="Pfam" id="PF00005">
    <property type="entry name" value="ABC_tran"/>
    <property type="match status" value="2"/>
</dbReference>
<keyword evidence="9" id="KW-0472">Membrane</keyword>
<evidence type="ECO:0000256" key="4">
    <source>
        <dbReference type="ARBA" id="ARBA00022597"/>
    </source>
</evidence>
<evidence type="ECO:0000313" key="12">
    <source>
        <dbReference type="Proteomes" id="UP000013085"/>
    </source>
</evidence>
<evidence type="ECO:0000256" key="2">
    <source>
        <dbReference type="ARBA" id="ARBA00022448"/>
    </source>
</evidence>
<dbReference type="InterPro" id="IPR017871">
    <property type="entry name" value="ABC_transporter-like_CS"/>
</dbReference>
<gene>
    <name evidence="11" type="ORF">HMPREF1090_00605</name>
</gene>
<keyword evidence="4" id="KW-0762">Sugar transport</keyword>
<evidence type="ECO:0000256" key="3">
    <source>
        <dbReference type="ARBA" id="ARBA00022475"/>
    </source>
</evidence>
<dbReference type="PROSITE" id="PS00211">
    <property type="entry name" value="ABC_TRANSPORTER_1"/>
    <property type="match status" value="1"/>
</dbReference>
<dbReference type="SMART" id="SM00382">
    <property type="entry name" value="AAA"/>
    <property type="match status" value="2"/>
</dbReference>
<proteinExistence type="predicted"/>
<dbReference type="HOGENOM" id="CLU_000604_92_3_9"/>
<evidence type="ECO:0000256" key="8">
    <source>
        <dbReference type="ARBA" id="ARBA00022967"/>
    </source>
</evidence>
<dbReference type="EMBL" id="AGYR01000005">
    <property type="protein sequence ID" value="ENZ19221.1"/>
    <property type="molecule type" value="Genomic_DNA"/>
</dbReference>
<dbReference type="SUPFAM" id="SSF52540">
    <property type="entry name" value="P-loop containing nucleoside triphosphate hydrolases"/>
    <property type="match status" value="2"/>
</dbReference>
<protein>
    <submittedName>
        <fullName evidence="11">Sugar ABC transporter ATP-binding protein</fullName>
    </submittedName>
</protein>
<evidence type="ECO:0000256" key="6">
    <source>
        <dbReference type="ARBA" id="ARBA00022741"/>
    </source>
</evidence>
<dbReference type="AlphaFoldDB" id="A0A0E2HF53"/>
<dbReference type="InterPro" id="IPR003439">
    <property type="entry name" value="ABC_transporter-like_ATP-bd"/>
</dbReference>
<dbReference type="FunFam" id="3.40.50.300:FF:000127">
    <property type="entry name" value="Ribose import ATP-binding protein RbsA"/>
    <property type="match status" value="1"/>
</dbReference>
<dbReference type="GO" id="GO:0016887">
    <property type="term" value="F:ATP hydrolysis activity"/>
    <property type="evidence" value="ECO:0007669"/>
    <property type="project" value="InterPro"/>
</dbReference>
<dbReference type="PANTHER" id="PTHR43790:SF3">
    <property type="entry name" value="D-ALLOSE IMPORT ATP-BINDING PROTEIN ALSA-RELATED"/>
    <property type="match status" value="1"/>
</dbReference>
<feature type="domain" description="ABC transporter" evidence="10">
    <location>
        <begin position="5"/>
        <end position="240"/>
    </location>
</feature>
<dbReference type="RefSeq" id="WP_002594361.1">
    <property type="nucleotide sequence ID" value="NZ_KB850987.1"/>
</dbReference>
<dbReference type="CDD" id="cd03216">
    <property type="entry name" value="ABC_Carb_Monos_I"/>
    <property type="match status" value="1"/>
</dbReference>
<dbReference type="InterPro" id="IPR003593">
    <property type="entry name" value="AAA+_ATPase"/>
</dbReference>
<sequence length="495" mass="54922">MATMIHFSNITKQFPGNKALDSVDFTVDKGEIHALLGENGAGKSTLLNILHGIYPDYDGSVEIDGKKVDFKNANDAIEFGIAKVHQEVNLVTELTVGQNIALGYEVTRGVLVDYDAMYRKTDTILEKLGCKFRSRDRVTSLSTGEMQMILIAKALFHNARIISFDEPTSALTDREADRLLKMIMELKDQGITILYITHRLDEVFSIADRASILRDGKYIATLNMKETSKEELIRHMVGRDVSAYAVRNNPLCAAGEVVLEARDLCKNGVFEHISFELHRGEILSFAGLVGSKRTDVMRAIFGADPYTSGEVYIKGKKAEIKSPKDALRYSLGLIPENRKTQGFVKNFTNASNMALASMNRFCSKGFVNARKIYDNCMYYTGEMNLHPADPNYLTESLSGGNAQKVIIAKWMTTDADIIIFDEPTKGIDVGAKAEIYRLMEDLVAGGKAIIMVSSELPEVIGMSDRVVVMREGKIMGFLNHDELNEEVIMSFAMGG</sequence>
<dbReference type="Gene3D" id="3.40.50.300">
    <property type="entry name" value="P-loop containing nucleotide triphosphate hydrolases"/>
    <property type="match status" value="2"/>
</dbReference>
<keyword evidence="6" id="KW-0547">Nucleotide-binding</keyword>
<dbReference type="CDD" id="cd03215">
    <property type="entry name" value="ABC_Carb_Monos_II"/>
    <property type="match status" value="1"/>
</dbReference>